<organism evidence="1">
    <name type="scientific">hydrothermal vent metagenome</name>
    <dbReference type="NCBI Taxonomy" id="652676"/>
    <lineage>
        <taxon>unclassified sequences</taxon>
        <taxon>metagenomes</taxon>
        <taxon>ecological metagenomes</taxon>
    </lineage>
</organism>
<dbReference type="Gene3D" id="3.40.50.10610">
    <property type="entry name" value="ABC-type transport auxiliary lipoprotein component"/>
    <property type="match status" value="1"/>
</dbReference>
<protein>
    <submittedName>
        <fullName evidence="1">Putative lipoprotein</fullName>
    </submittedName>
</protein>
<dbReference type="Pfam" id="PF13036">
    <property type="entry name" value="LpoB"/>
    <property type="match status" value="1"/>
</dbReference>
<name>A0A3B0WVA3_9ZZZZ</name>
<gene>
    <name evidence="1" type="ORF">MNBD_GAMMA06-1969</name>
</gene>
<dbReference type="EMBL" id="UOFD01000057">
    <property type="protein sequence ID" value="VAW53109.1"/>
    <property type="molecule type" value="Genomic_DNA"/>
</dbReference>
<accession>A0A3B0WVA3</accession>
<sequence length="206" mass="22811">MNSQSLKTPSLALLSLFVLLAGLLTGCGQSVSRVESDKVTDLSGNWNDTDSRLVAEEMIQDVLSRGWLPKFTRSKNKAPTVIVGKVRNLSHEHINTRTFIADMERELINSGEVEFVASAEDREEVRGEVKEQDLNASEETRKAMGNEVGADFMLKGSINTIVDAAGGEQARFYQIDLTLIELGTNRKVWAGQKKIKKIIEKGGFRL</sequence>
<proteinExistence type="predicted"/>
<reference evidence="1" key="1">
    <citation type="submission" date="2018-06" db="EMBL/GenBank/DDBJ databases">
        <authorList>
            <person name="Zhirakovskaya E."/>
        </authorList>
    </citation>
    <scope>NUCLEOTIDE SEQUENCE</scope>
</reference>
<evidence type="ECO:0000313" key="1">
    <source>
        <dbReference type="EMBL" id="VAW53109.1"/>
    </source>
</evidence>
<keyword evidence="1" id="KW-0449">Lipoprotein</keyword>
<dbReference type="InterPro" id="IPR014094">
    <property type="entry name" value="LpoB"/>
</dbReference>
<dbReference type="PROSITE" id="PS51257">
    <property type="entry name" value="PROKAR_LIPOPROTEIN"/>
    <property type="match status" value="1"/>
</dbReference>
<dbReference type="AlphaFoldDB" id="A0A3B0WVA3"/>